<dbReference type="Proteomes" id="UP000076502">
    <property type="component" value="Unassembled WGS sequence"/>
</dbReference>
<keyword evidence="3" id="KW-1185">Reference proteome</keyword>
<dbReference type="EMBL" id="KQ434875">
    <property type="protein sequence ID" value="KZC09774.1"/>
    <property type="molecule type" value="Genomic_DNA"/>
</dbReference>
<reference evidence="2 3" key="1">
    <citation type="submission" date="2015-07" db="EMBL/GenBank/DDBJ databases">
        <title>The genome of Dufourea novaeangliae.</title>
        <authorList>
            <person name="Pan H."/>
            <person name="Kapheim K."/>
        </authorList>
    </citation>
    <scope>NUCLEOTIDE SEQUENCE [LARGE SCALE GENOMIC DNA]</scope>
    <source>
        <strain evidence="2">0120121106</strain>
        <tissue evidence="2">Whole body</tissue>
    </source>
</reference>
<dbReference type="PANTHER" id="PTHR43861">
    <property type="entry name" value="TRANS-ACONITATE 2-METHYLTRANSFERASE-RELATED"/>
    <property type="match status" value="1"/>
</dbReference>
<name>A0A154PEC6_DUFNO</name>
<dbReference type="PANTHER" id="PTHR43861:SF1">
    <property type="entry name" value="TRANS-ACONITATE 2-METHYLTRANSFERASE"/>
    <property type="match status" value="1"/>
</dbReference>
<feature type="domain" description="Methyltransferase type 11" evidence="1">
    <location>
        <begin position="37"/>
        <end position="137"/>
    </location>
</feature>
<dbReference type="CDD" id="cd02440">
    <property type="entry name" value="AdoMet_MTases"/>
    <property type="match status" value="1"/>
</dbReference>
<dbReference type="Pfam" id="PF08241">
    <property type="entry name" value="Methyltransf_11"/>
    <property type="match status" value="1"/>
</dbReference>
<evidence type="ECO:0000259" key="1">
    <source>
        <dbReference type="Pfam" id="PF08241"/>
    </source>
</evidence>
<organism evidence="2 3">
    <name type="scientific">Dufourea novaeangliae</name>
    <name type="common">Sweat bee</name>
    <dbReference type="NCBI Taxonomy" id="178035"/>
    <lineage>
        <taxon>Eukaryota</taxon>
        <taxon>Metazoa</taxon>
        <taxon>Ecdysozoa</taxon>
        <taxon>Arthropoda</taxon>
        <taxon>Hexapoda</taxon>
        <taxon>Insecta</taxon>
        <taxon>Pterygota</taxon>
        <taxon>Neoptera</taxon>
        <taxon>Endopterygota</taxon>
        <taxon>Hymenoptera</taxon>
        <taxon>Apocrita</taxon>
        <taxon>Aculeata</taxon>
        <taxon>Apoidea</taxon>
        <taxon>Anthophila</taxon>
        <taxon>Halictidae</taxon>
        <taxon>Rophitinae</taxon>
        <taxon>Dufourea</taxon>
    </lineage>
</organism>
<accession>A0A154PEC6</accession>
<dbReference type="OrthoDB" id="8300214at2759"/>
<dbReference type="InterPro" id="IPR029063">
    <property type="entry name" value="SAM-dependent_MTases_sf"/>
</dbReference>
<sequence length="280" mass="32964">MYMAEEYANASRFQYRDALEVIEEFGNELSEMNGKCIDIGCGPGSVTKNLLLPRLAPGAEVVGVDVSVEMVEYARKKCCDEKRLSFMCLDAETEDLPCKLIGQFDNVFSFFCLHWCQNPWRTFENIWKILQPGGTALTMFLADNTGYDGYINLYENPQYRPYMQDVDLQVPYYHKCKDQRSTLRKVLEDTGFEILHCSKRERSYVYQNLQSLKNHTIAVNPFISRVPENLREKFKEELIQEIVKQKIQFREYHDNEQQEYKIMDIYHILVAYIRKPVETF</sequence>
<dbReference type="SUPFAM" id="SSF53335">
    <property type="entry name" value="S-adenosyl-L-methionine-dependent methyltransferases"/>
    <property type="match status" value="1"/>
</dbReference>
<keyword evidence="2" id="KW-0489">Methyltransferase</keyword>
<dbReference type="STRING" id="178035.A0A154PEC6"/>
<dbReference type="InterPro" id="IPR013216">
    <property type="entry name" value="Methyltransf_11"/>
</dbReference>
<gene>
    <name evidence="2" type="ORF">WN55_01305</name>
</gene>
<proteinExistence type="predicted"/>
<dbReference type="AlphaFoldDB" id="A0A154PEC6"/>
<keyword evidence="2" id="KW-0808">Transferase</keyword>
<dbReference type="GO" id="GO:0008757">
    <property type="term" value="F:S-adenosylmethionine-dependent methyltransferase activity"/>
    <property type="evidence" value="ECO:0007669"/>
    <property type="project" value="InterPro"/>
</dbReference>
<evidence type="ECO:0000313" key="3">
    <source>
        <dbReference type="Proteomes" id="UP000076502"/>
    </source>
</evidence>
<dbReference type="GO" id="GO:0032259">
    <property type="term" value="P:methylation"/>
    <property type="evidence" value="ECO:0007669"/>
    <property type="project" value="UniProtKB-KW"/>
</dbReference>
<dbReference type="Gene3D" id="3.40.50.150">
    <property type="entry name" value="Vaccinia Virus protein VP39"/>
    <property type="match status" value="1"/>
</dbReference>
<dbReference type="OMA" id="IQHNVEI"/>
<protein>
    <submittedName>
        <fullName evidence="2">Putative methyltransferase 235L</fullName>
    </submittedName>
</protein>
<evidence type="ECO:0000313" key="2">
    <source>
        <dbReference type="EMBL" id="KZC09774.1"/>
    </source>
</evidence>